<evidence type="ECO:0000256" key="1">
    <source>
        <dbReference type="ARBA" id="ARBA00022946"/>
    </source>
</evidence>
<evidence type="ECO:0000256" key="5">
    <source>
        <dbReference type="SAM" id="MobiDB-lite"/>
    </source>
</evidence>
<dbReference type="PANTHER" id="PTHR46991">
    <property type="entry name" value="23.5 KDA HEAT SHOCK PROTEIN, MITOCHONDRIAL"/>
    <property type="match status" value="1"/>
</dbReference>
<dbReference type="Gene3D" id="2.60.40.790">
    <property type="match status" value="1"/>
</dbReference>
<name>A0AA39DE72_VITRO</name>
<dbReference type="InterPro" id="IPR008978">
    <property type="entry name" value="HSP20-like_chaperone"/>
</dbReference>
<keyword evidence="8" id="KW-1185">Reference proteome</keyword>
<feature type="domain" description="SHSP" evidence="6">
    <location>
        <begin position="98"/>
        <end position="208"/>
    </location>
</feature>
<keyword evidence="1" id="KW-0809">Transit peptide</keyword>
<dbReference type="PANTHER" id="PTHR46991:SF11">
    <property type="entry name" value="SMALL HEAT SHOCK PROTEIN HSPF"/>
    <property type="match status" value="1"/>
</dbReference>
<comment type="caution">
    <text evidence="7">The sequence shown here is derived from an EMBL/GenBank/DDBJ whole genome shotgun (WGS) entry which is preliminary data.</text>
</comment>
<gene>
    <name evidence="7" type="ORF">PVL29_021012</name>
</gene>
<dbReference type="PROSITE" id="PS01031">
    <property type="entry name" value="SHSP"/>
    <property type="match status" value="1"/>
</dbReference>
<dbReference type="EMBL" id="JARBHA010000016">
    <property type="protein sequence ID" value="KAJ9678967.1"/>
    <property type="molecule type" value="Genomic_DNA"/>
</dbReference>
<dbReference type="AlphaFoldDB" id="A0AA39DE72"/>
<dbReference type="SUPFAM" id="SSF49764">
    <property type="entry name" value="HSP20-like chaperones"/>
    <property type="match status" value="1"/>
</dbReference>
<organism evidence="7 8">
    <name type="scientific">Vitis rotundifolia</name>
    <name type="common">Muscadine grape</name>
    <dbReference type="NCBI Taxonomy" id="103349"/>
    <lineage>
        <taxon>Eukaryota</taxon>
        <taxon>Viridiplantae</taxon>
        <taxon>Streptophyta</taxon>
        <taxon>Embryophyta</taxon>
        <taxon>Tracheophyta</taxon>
        <taxon>Spermatophyta</taxon>
        <taxon>Magnoliopsida</taxon>
        <taxon>eudicotyledons</taxon>
        <taxon>Gunneridae</taxon>
        <taxon>Pentapetalae</taxon>
        <taxon>rosids</taxon>
        <taxon>Vitales</taxon>
        <taxon>Vitaceae</taxon>
        <taxon>Viteae</taxon>
        <taxon>Vitis</taxon>
    </lineage>
</organism>
<dbReference type="CDD" id="cd06464">
    <property type="entry name" value="ACD_sHsps-like"/>
    <property type="match status" value="1"/>
</dbReference>
<evidence type="ECO:0000256" key="4">
    <source>
        <dbReference type="RuleBase" id="RU003616"/>
    </source>
</evidence>
<dbReference type="InterPro" id="IPR002068">
    <property type="entry name" value="A-crystallin/Hsp20_dom"/>
</dbReference>
<evidence type="ECO:0000313" key="8">
    <source>
        <dbReference type="Proteomes" id="UP001168098"/>
    </source>
</evidence>
<comment type="similarity">
    <text evidence="3 4">Belongs to the small heat shock protein (HSP20) family.</text>
</comment>
<dbReference type="Proteomes" id="UP001168098">
    <property type="component" value="Unassembled WGS sequence"/>
</dbReference>
<evidence type="ECO:0000259" key="6">
    <source>
        <dbReference type="PROSITE" id="PS01031"/>
    </source>
</evidence>
<reference evidence="7 8" key="1">
    <citation type="journal article" date="2023" name="BMC Biotechnol.">
        <title>Vitis rotundifolia cv Carlos genome sequencing.</title>
        <authorList>
            <person name="Huff M."/>
            <person name="Hulse-Kemp A."/>
            <person name="Scheffler B."/>
            <person name="Youngblood R."/>
            <person name="Simpson S."/>
            <person name="Babiker E."/>
            <person name="Staton M."/>
        </authorList>
    </citation>
    <scope>NUCLEOTIDE SEQUENCE [LARGE SCALE GENOMIC DNA]</scope>
    <source>
        <tissue evidence="7">Leaf</tissue>
    </source>
</reference>
<feature type="region of interest" description="Disordered" evidence="5">
    <location>
        <begin position="141"/>
        <end position="163"/>
    </location>
</feature>
<evidence type="ECO:0000256" key="3">
    <source>
        <dbReference type="PROSITE-ProRule" id="PRU00285"/>
    </source>
</evidence>
<evidence type="ECO:0000256" key="2">
    <source>
        <dbReference type="ARBA" id="ARBA00023016"/>
    </source>
</evidence>
<accession>A0AA39DE72</accession>
<protein>
    <recommendedName>
        <fullName evidence="6">SHSP domain-containing protein</fullName>
    </recommendedName>
</protein>
<sequence length="208" mass="23730">MASSLALRSLLSKSLHPNFRALATAPSVSRSFNTNAIRDYDDDERRLDVDRLSDRSFSRRGDFAPSSFSDVFDPFSPTRSLSQVLNLMDHFMDNPFLSTSRGMGTGIRRSWDVKETDDALHLRVDMPGLSKEDVKVNVEQNTLTIQGEEKNETEDEESRRRYSSRIDLPEKLYKTGEIKAEMNNGVLKIVVPKLKEEERTDVINVKVE</sequence>
<dbReference type="Pfam" id="PF00011">
    <property type="entry name" value="HSP20"/>
    <property type="match status" value="1"/>
</dbReference>
<dbReference type="InterPro" id="IPR044656">
    <property type="entry name" value="HSP14.7/HSP23.5/HSP23.6-like"/>
</dbReference>
<evidence type="ECO:0000313" key="7">
    <source>
        <dbReference type="EMBL" id="KAJ9678967.1"/>
    </source>
</evidence>
<proteinExistence type="inferred from homology"/>
<keyword evidence="2" id="KW-0346">Stress response</keyword>